<evidence type="ECO:0000313" key="2">
    <source>
        <dbReference type="EMBL" id="MDP5275580.1"/>
    </source>
</evidence>
<feature type="transmembrane region" description="Helical" evidence="1">
    <location>
        <begin position="23"/>
        <end position="41"/>
    </location>
</feature>
<evidence type="ECO:0000256" key="1">
    <source>
        <dbReference type="SAM" id="Phobius"/>
    </source>
</evidence>
<organism evidence="2 3">
    <name type="scientific">Chengkuizengella axinellae</name>
    <dbReference type="NCBI Taxonomy" id="3064388"/>
    <lineage>
        <taxon>Bacteria</taxon>
        <taxon>Bacillati</taxon>
        <taxon>Bacillota</taxon>
        <taxon>Bacilli</taxon>
        <taxon>Bacillales</taxon>
        <taxon>Paenibacillaceae</taxon>
        <taxon>Chengkuizengella</taxon>
    </lineage>
</organism>
<dbReference type="Proteomes" id="UP001231941">
    <property type="component" value="Unassembled WGS sequence"/>
</dbReference>
<protein>
    <recommendedName>
        <fullName evidence="4">Glycerophosphoryl diester phosphodiesterase membrane domain-containing protein</fullName>
    </recommendedName>
</protein>
<evidence type="ECO:0000313" key="3">
    <source>
        <dbReference type="Proteomes" id="UP001231941"/>
    </source>
</evidence>
<sequence>MAFNRIFWGILFWFDFRINDFDILPDIVGYILIFSGLSLLLQQNSHFISAQKLSIPLIVLSIFDVITLNIGFLGYFIFVGFTILNLLLVFHLCKGIEVWARFNAQYQLADLAMNRWKIYFIVSVVGAALVTGALIILPLAFLLIIPLLIANIIAIILLLTLMKNAQKELRY</sequence>
<keyword evidence="1" id="KW-0472">Membrane</keyword>
<keyword evidence="1" id="KW-0812">Transmembrane</keyword>
<gene>
    <name evidence="2" type="ORF">Q5Y73_15830</name>
</gene>
<dbReference type="EMBL" id="JAVAMP010000008">
    <property type="protein sequence ID" value="MDP5275580.1"/>
    <property type="molecule type" value="Genomic_DNA"/>
</dbReference>
<keyword evidence="3" id="KW-1185">Reference proteome</keyword>
<feature type="transmembrane region" description="Helical" evidence="1">
    <location>
        <begin position="76"/>
        <end position="97"/>
    </location>
</feature>
<name>A0ABT9J3K8_9BACL</name>
<comment type="caution">
    <text evidence="2">The sequence shown here is derived from an EMBL/GenBank/DDBJ whole genome shotgun (WGS) entry which is preliminary data.</text>
</comment>
<keyword evidence="1" id="KW-1133">Transmembrane helix</keyword>
<feature type="transmembrane region" description="Helical" evidence="1">
    <location>
        <begin position="118"/>
        <end position="137"/>
    </location>
</feature>
<feature type="transmembrane region" description="Helical" evidence="1">
    <location>
        <begin position="53"/>
        <end position="70"/>
    </location>
</feature>
<evidence type="ECO:0008006" key="4">
    <source>
        <dbReference type="Google" id="ProtNLM"/>
    </source>
</evidence>
<proteinExistence type="predicted"/>
<feature type="transmembrane region" description="Helical" evidence="1">
    <location>
        <begin position="143"/>
        <end position="162"/>
    </location>
</feature>
<dbReference type="RefSeq" id="WP_305992886.1">
    <property type="nucleotide sequence ID" value="NZ_JAVAMP010000008.1"/>
</dbReference>
<accession>A0ABT9J3K8</accession>
<reference evidence="2 3" key="1">
    <citation type="submission" date="2023-08" db="EMBL/GenBank/DDBJ databases">
        <authorList>
            <person name="Park J.-S."/>
        </authorList>
    </citation>
    <scope>NUCLEOTIDE SEQUENCE [LARGE SCALE GENOMIC DNA]</scope>
    <source>
        <strain evidence="2 3">2205SS18-9</strain>
    </source>
</reference>